<dbReference type="OrthoDB" id="445564at2759"/>
<evidence type="ECO:0000256" key="1">
    <source>
        <dbReference type="ARBA" id="ARBA00001936"/>
    </source>
</evidence>
<sequence>MLQMNILKQGDIHGQFFDLLEIFNRNGKPSNENPYLFIGNYVDFGSFGSEIFLLLLCYKLAYPQNVHLLRGNYESAVCTQEFGFKKEVEDKYNPSIYQNFLLVFKSLPICALINLRIFVVHGGLFNRRDVTLEEIRQVNRFNEPGEEEGEKLMQQMLWSNPTNLVGQIQNVDPF</sequence>
<dbReference type="PANTHER" id="PTHR45668:SF9">
    <property type="entry name" value="SERINE_THREONINE-PROTEIN PHOSPHATASE 7"/>
    <property type="match status" value="1"/>
</dbReference>
<dbReference type="SMART" id="SM00156">
    <property type="entry name" value="PP2Ac"/>
    <property type="match status" value="1"/>
</dbReference>
<keyword evidence="2" id="KW-0479">Metal-binding</keyword>
<dbReference type="SUPFAM" id="SSF56300">
    <property type="entry name" value="Metallo-dependent phosphatases"/>
    <property type="match status" value="1"/>
</dbReference>
<dbReference type="GO" id="GO:0016787">
    <property type="term" value="F:hydrolase activity"/>
    <property type="evidence" value="ECO:0007669"/>
    <property type="project" value="InterPro"/>
</dbReference>
<dbReference type="Gene3D" id="3.60.21.10">
    <property type="match status" value="1"/>
</dbReference>
<evidence type="ECO:0000256" key="3">
    <source>
        <dbReference type="ARBA" id="ARBA00023211"/>
    </source>
</evidence>
<evidence type="ECO:0000259" key="4">
    <source>
        <dbReference type="SMART" id="SM00156"/>
    </source>
</evidence>
<dbReference type="Proteomes" id="UP000324800">
    <property type="component" value="Unassembled WGS sequence"/>
</dbReference>
<organism evidence="5 6">
    <name type="scientific">Streblomastix strix</name>
    <dbReference type="NCBI Taxonomy" id="222440"/>
    <lineage>
        <taxon>Eukaryota</taxon>
        <taxon>Metamonada</taxon>
        <taxon>Preaxostyla</taxon>
        <taxon>Oxymonadida</taxon>
        <taxon>Streblomastigidae</taxon>
        <taxon>Streblomastix</taxon>
    </lineage>
</organism>
<gene>
    <name evidence="5" type="ORF">EZS28_014222</name>
</gene>
<dbReference type="InterPro" id="IPR004843">
    <property type="entry name" value="Calcineurin-like_PHP"/>
</dbReference>
<protein>
    <submittedName>
        <fullName evidence="5">Putative Serine/threonine-protein phosphatase 5</fullName>
    </submittedName>
</protein>
<dbReference type="InterPro" id="IPR029052">
    <property type="entry name" value="Metallo-depent_PP-like"/>
</dbReference>
<dbReference type="PANTHER" id="PTHR45668">
    <property type="entry name" value="SERINE/THREONINE-PROTEIN PHOSPHATASE 5-RELATED"/>
    <property type="match status" value="1"/>
</dbReference>
<dbReference type="InterPro" id="IPR051134">
    <property type="entry name" value="PPP_phosphatase"/>
</dbReference>
<keyword evidence="3" id="KW-0464">Manganese</keyword>
<comment type="caution">
    <text evidence="5">The sequence shown here is derived from an EMBL/GenBank/DDBJ whole genome shotgun (WGS) entry which is preliminary data.</text>
</comment>
<dbReference type="EMBL" id="SNRW01003285">
    <property type="protein sequence ID" value="KAA6390256.1"/>
    <property type="molecule type" value="Genomic_DNA"/>
</dbReference>
<evidence type="ECO:0000313" key="5">
    <source>
        <dbReference type="EMBL" id="KAA6390256.1"/>
    </source>
</evidence>
<dbReference type="GO" id="GO:0046872">
    <property type="term" value="F:metal ion binding"/>
    <property type="evidence" value="ECO:0007669"/>
    <property type="project" value="UniProtKB-KW"/>
</dbReference>
<dbReference type="PRINTS" id="PR00114">
    <property type="entry name" value="STPHPHTASE"/>
</dbReference>
<dbReference type="Pfam" id="PF00149">
    <property type="entry name" value="Metallophos"/>
    <property type="match status" value="1"/>
</dbReference>
<evidence type="ECO:0000256" key="2">
    <source>
        <dbReference type="ARBA" id="ARBA00022723"/>
    </source>
</evidence>
<accession>A0A5J4W6H5</accession>
<comment type="cofactor">
    <cofactor evidence="1">
        <name>Mn(2+)</name>
        <dbReference type="ChEBI" id="CHEBI:29035"/>
    </cofactor>
</comment>
<dbReference type="InterPro" id="IPR006186">
    <property type="entry name" value="Ser/Thr-sp_prot-phosphatase"/>
</dbReference>
<evidence type="ECO:0000313" key="6">
    <source>
        <dbReference type="Proteomes" id="UP000324800"/>
    </source>
</evidence>
<reference evidence="5 6" key="1">
    <citation type="submission" date="2019-03" db="EMBL/GenBank/DDBJ databases">
        <title>Single cell metagenomics reveals metabolic interactions within the superorganism composed of flagellate Streblomastix strix and complex community of Bacteroidetes bacteria on its surface.</title>
        <authorList>
            <person name="Treitli S.C."/>
            <person name="Kolisko M."/>
            <person name="Husnik F."/>
            <person name="Keeling P."/>
            <person name="Hampl V."/>
        </authorList>
    </citation>
    <scope>NUCLEOTIDE SEQUENCE [LARGE SCALE GENOMIC DNA]</scope>
    <source>
        <strain evidence="5">ST1C</strain>
    </source>
</reference>
<proteinExistence type="predicted"/>
<dbReference type="AlphaFoldDB" id="A0A5J4W6H5"/>
<feature type="domain" description="Serine/threonine specific protein phosphatases" evidence="4">
    <location>
        <begin position="1"/>
        <end position="173"/>
    </location>
</feature>
<name>A0A5J4W6H5_9EUKA</name>